<feature type="region of interest" description="Disordered" evidence="1">
    <location>
        <begin position="23"/>
        <end position="62"/>
    </location>
</feature>
<dbReference type="GeneID" id="25737071"/>
<dbReference type="AlphaFoldDB" id="A0A0D2JZ30"/>
<feature type="compositionally biased region" description="Basic and acidic residues" evidence="1">
    <location>
        <begin position="23"/>
        <end position="38"/>
    </location>
</feature>
<keyword evidence="3" id="KW-1185">Reference proteome</keyword>
<feature type="compositionally biased region" description="Low complexity" evidence="1">
    <location>
        <begin position="84"/>
        <end position="98"/>
    </location>
</feature>
<proteinExistence type="predicted"/>
<sequence>MFDCAAWSPTCQALANVSAAWMAEKRPPPPKADEEAFKAEAAADAAKPDEPPPPPGPPEVKCVPRNLSAPFVVLKGAAPAAATAPAGAAPVAGAAPTAARPPVPSVAPGGLPNGPLWNVVRGFFGSLGRR</sequence>
<name>A0A0D2JZ30_9CHLO</name>
<dbReference type="RefSeq" id="XP_013902787.1">
    <property type="nucleotide sequence ID" value="XM_014047333.1"/>
</dbReference>
<feature type="region of interest" description="Disordered" evidence="1">
    <location>
        <begin position="84"/>
        <end position="112"/>
    </location>
</feature>
<protein>
    <submittedName>
        <fullName evidence="2">Uncharacterized protein</fullName>
    </submittedName>
</protein>
<accession>A0A0D2JZ30</accession>
<dbReference type="Proteomes" id="UP000054498">
    <property type="component" value="Unassembled WGS sequence"/>
</dbReference>
<gene>
    <name evidence="2" type="ORF">MNEG_4193</name>
</gene>
<dbReference type="KEGG" id="mng:MNEG_4193"/>
<reference evidence="2 3" key="1">
    <citation type="journal article" date="2013" name="BMC Genomics">
        <title>Reconstruction of the lipid metabolism for the microalga Monoraphidium neglectum from its genome sequence reveals characteristics suitable for biofuel production.</title>
        <authorList>
            <person name="Bogen C."/>
            <person name="Al-Dilaimi A."/>
            <person name="Albersmeier A."/>
            <person name="Wichmann J."/>
            <person name="Grundmann M."/>
            <person name="Rupp O."/>
            <person name="Lauersen K.J."/>
            <person name="Blifernez-Klassen O."/>
            <person name="Kalinowski J."/>
            <person name="Goesmann A."/>
            <person name="Mussgnug J.H."/>
            <person name="Kruse O."/>
        </authorList>
    </citation>
    <scope>NUCLEOTIDE SEQUENCE [LARGE SCALE GENOMIC DNA]</scope>
    <source>
        <strain evidence="2 3">SAG 48.87</strain>
    </source>
</reference>
<organism evidence="2 3">
    <name type="scientific">Monoraphidium neglectum</name>
    <dbReference type="NCBI Taxonomy" id="145388"/>
    <lineage>
        <taxon>Eukaryota</taxon>
        <taxon>Viridiplantae</taxon>
        <taxon>Chlorophyta</taxon>
        <taxon>core chlorophytes</taxon>
        <taxon>Chlorophyceae</taxon>
        <taxon>CS clade</taxon>
        <taxon>Sphaeropleales</taxon>
        <taxon>Selenastraceae</taxon>
        <taxon>Monoraphidium</taxon>
    </lineage>
</organism>
<evidence type="ECO:0000313" key="3">
    <source>
        <dbReference type="Proteomes" id="UP000054498"/>
    </source>
</evidence>
<evidence type="ECO:0000256" key="1">
    <source>
        <dbReference type="SAM" id="MobiDB-lite"/>
    </source>
</evidence>
<dbReference type="EMBL" id="KK100787">
    <property type="protein sequence ID" value="KIZ03768.1"/>
    <property type="molecule type" value="Genomic_DNA"/>
</dbReference>
<evidence type="ECO:0000313" key="2">
    <source>
        <dbReference type="EMBL" id="KIZ03768.1"/>
    </source>
</evidence>